<comment type="caution">
    <text evidence="1">The sequence shown here is derived from an EMBL/GenBank/DDBJ whole genome shotgun (WGS) entry which is preliminary data.</text>
</comment>
<sequence>MSILKRLYASSGPEIIHPVLKVTDGITTYYLTNGWDELVVGLGNGSVVTCTPCGMELAIPARNDDGTQDLNFALSNVDGQASGFIRAAIKDGREMHLELFTFTSNDLGAPATAPSRFKIKGGQCTATQVSVTAGYFNLLDTNFLRNTYNLVKFPGIRYL</sequence>
<dbReference type="AlphaFoldDB" id="A0A6L5HYZ4"/>
<dbReference type="InterPro" id="IPR014974">
    <property type="entry name" value="DUF1833"/>
</dbReference>
<evidence type="ECO:0000313" key="1">
    <source>
        <dbReference type="EMBL" id="MQU08614.1"/>
    </source>
</evidence>
<dbReference type="Proteomes" id="UP000478064">
    <property type="component" value="Unassembled WGS sequence"/>
</dbReference>
<evidence type="ECO:0000313" key="2">
    <source>
        <dbReference type="Proteomes" id="UP000478064"/>
    </source>
</evidence>
<dbReference type="EMBL" id="WIVU01000068">
    <property type="protein sequence ID" value="MQU08614.1"/>
    <property type="molecule type" value="Genomic_DNA"/>
</dbReference>
<gene>
    <name evidence="1" type="ORF">GHO27_23420</name>
</gene>
<reference evidence="1 2" key="1">
    <citation type="submission" date="2019-10" db="EMBL/GenBank/DDBJ databases">
        <title>Evaluation of single-gene subtyping targets for Pseudomonas.</title>
        <authorList>
            <person name="Reichler S.J."/>
            <person name="Orsi R.H."/>
            <person name="Wiedmann M."/>
            <person name="Martin N.H."/>
            <person name="Murphy S.I."/>
        </authorList>
    </citation>
    <scope>NUCLEOTIDE SEQUENCE [LARGE SCALE GENOMIC DNA]</scope>
    <source>
        <strain evidence="1 2">FSL R10-1637</strain>
    </source>
</reference>
<dbReference type="Pfam" id="PF08875">
    <property type="entry name" value="DUF1833"/>
    <property type="match status" value="1"/>
</dbReference>
<dbReference type="RefSeq" id="WP_153375432.1">
    <property type="nucleotide sequence ID" value="NZ_WIVU01000068.1"/>
</dbReference>
<organism evidence="1 2">
    <name type="scientific">Pseudomonas helleri</name>
    <dbReference type="NCBI Taxonomy" id="1608996"/>
    <lineage>
        <taxon>Bacteria</taxon>
        <taxon>Pseudomonadati</taxon>
        <taxon>Pseudomonadota</taxon>
        <taxon>Gammaproteobacteria</taxon>
        <taxon>Pseudomonadales</taxon>
        <taxon>Pseudomonadaceae</taxon>
        <taxon>Pseudomonas</taxon>
    </lineage>
</organism>
<proteinExistence type="predicted"/>
<name>A0A6L5HYZ4_9PSED</name>
<accession>A0A6L5HYZ4</accession>
<protein>
    <submittedName>
        <fullName evidence="1">DUF1833 domain-containing protein</fullName>
    </submittedName>
</protein>